<dbReference type="PANTHER" id="PTHR42991:SF1">
    <property type="entry name" value="ALDEHYDE DEHYDROGENASE"/>
    <property type="match status" value="1"/>
</dbReference>
<dbReference type="RefSeq" id="WP_390195701.1">
    <property type="nucleotide sequence ID" value="NZ_JBHSDV010000001.1"/>
</dbReference>
<dbReference type="CDD" id="cd07149">
    <property type="entry name" value="ALDH_y4uC"/>
    <property type="match status" value="1"/>
</dbReference>
<comment type="similarity">
    <text evidence="1">Belongs to the aldehyde dehydrogenase family.</text>
</comment>
<dbReference type="InterPro" id="IPR016162">
    <property type="entry name" value="Ald_DH_N"/>
</dbReference>
<feature type="domain" description="Aldehyde dehydrogenase" evidence="3">
    <location>
        <begin position="14"/>
        <end position="467"/>
    </location>
</feature>
<dbReference type="PANTHER" id="PTHR42991">
    <property type="entry name" value="ALDEHYDE DEHYDROGENASE"/>
    <property type="match status" value="1"/>
</dbReference>
<proteinExistence type="inferred from homology"/>
<name>A0ABV8VRE7_9BACI</name>
<dbReference type="EMBL" id="JBHSDV010000001">
    <property type="protein sequence ID" value="MFC4386769.1"/>
    <property type="molecule type" value="Genomic_DNA"/>
</dbReference>
<dbReference type="InterPro" id="IPR016161">
    <property type="entry name" value="Ald_DH/histidinol_DH"/>
</dbReference>
<keyword evidence="5" id="KW-1185">Reference proteome</keyword>
<sequence length="473" mass="51602">MNTYSLYIDGEWKETNEKIEVLDKYTQEVYAHVSKADEKIVDQAITSAKQAFQTKKLTPYERYEVLQKTSVLMLEKEEELAKIIVKEAGKPLKQARAEIKRSAETFLLAAEEAKRISGEGVPVDAAKGSENRLAFTIRQPVGVVGAISPFNFPLNLVAHKVAPALAAGNAVVLKPASKTPLSALELAKILEQAGLPKGLLQVVVGSGSTVGNEMMKDKRINLYTFTGSAEVGLKLKQETGLNKLILELGNNSPVIIDKEADVAFAAKTLAGQCFAFAGQVCISVQRIYVHESIKEEFLASFLHEISKLHIGNPNEEVTDVGPMISVKEAERAEEWIKEAVDNGAEIAHGGKRTNALLEPTVLTNVSSKMKVVCEEIFAPVVSIMEFENIDACIKEVNASNYGLQGSIFTQNIDTAFHVAKAIEVGGFMVNDGTQYRVDLMPYGGVKDSGNGKEGPKYSINEMTEEKLIVLNLR</sequence>
<organism evidence="4 5">
    <name type="scientific">Gracilibacillus marinus</name>
    <dbReference type="NCBI Taxonomy" id="630535"/>
    <lineage>
        <taxon>Bacteria</taxon>
        <taxon>Bacillati</taxon>
        <taxon>Bacillota</taxon>
        <taxon>Bacilli</taxon>
        <taxon>Bacillales</taxon>
        <taxon>Bacillaceae</taxon>
        <taxon>Gracilibacillus</taxon>
    </lineage>
</organism>
<evidence type="ECO:0000313" key="5">
    <source>
        <dbReference type="Proteomes" id="UP001595880"/>
    </source>
</evidence>
<evidence type="ECO:0000256" key="2">
    <source>
        <dbReference type="ARBA" id="ARBA00023002"/>
    </source>
</evidence>
<dbReference type="InterPro" id="IPR015590">
    <property type="entry name" value="Aldehyde_DH_dom"/>
</dbReference>
<dbReference type="Pfam" id="PF00171">
    <property type="entry name" value="Aldedh"/>
    <property type="match status" value="1"/>
</dbReference>
<dbReference type="Proteomes" id="UP001595880">
    <property type="component" value="Unassembled WGS sequence"/>
</dbReference>
<dbReference type="SUPFAM" id="SSF53720">
    <property type="entry name" value="ALDH-like"/>
    <property type="match status" value="1"/>
</dbReference>
<reference evidence="5" key="1">
    <citation type="journal article" date="2019" name="Int. J. Syst. Evol. Microbiol.">
        <title>The Global Catalogue of Microorganisms (GCM) 10K type strain sequencing project: providing services to taxonomists for standard genome sequencing and annotation.</title>
        <authorList>
            <consortium name="The Broad Institute Genomics Platform"/>
            <consortium name="The Broad Institute Genome Sequencing Center for Infectious Disease"/>
            <person name="Wu L."/>
            <person name="Ma J."/>
        </authorList>
    </citation>
    <scope>NUCLEOTIDE SEQUENCE [LARGE SCALE GENOMIC DNA]</scope>
    <source>
        <strain evidence="5">KACC 14058</strain>
    </source>
</reference>
<protein>
    <submittedName>
        <fullName evidence="4">Aldehyde dehydrogenase family protein</fullName>
    </submittedName>
</protein>
<evidence type="ECO:0000256" key="1">
    <source>
        <dbReference type="ARBA" id="ARBA00009986"/>
    </source>
</evidence>
<gene>
    <name evidence="4" type="ORF">ACFOZ1_02990</name>
</gene>
<evidence type="ECO:0000259" key="3">
    <source>
        <dbReference type="Pfam" id="PF00171"/>
    </source>
</evidence>
<dbReference type="Gene3D" id="3.40.605.10">
    <property type="entry name" value="Aldehyde Dehydrogenase, Chain A, domain 1"/>
    <property type="match status" value="1"/>
</dbReference>
<dbReference type="InterPro" id="IPR016163">
    <property type="entry name" value="Ald_DH_C"/>
</dbReference>
<comment type="caution">
    <text evidence="4">The sequence shown here is derived from an EMBL/GenBank/DDBJ whole genome shotgun (WGS) entry which is preliminary data.</text>
</comment>
<keyword evidence="2" id="KW-0560">Oxidoreductase</keyword>
<accession>A0ABV8VRE7</accession>
<evidence type="ECO:0000313" key="4">
    <source>
        <dbReference type="EMBL" id="MFC4386769.1"/>
    </source>
</evidence>
<dbReference type="InterPro" id="IPR051020">
    <property type="entry name" value="ALDH-related_metabolic_enz"/>
</dbReference>
<dbReference type="Gene3D" id="3.40.309.10">
    <property type="entry name" value="Aldehyde Dehydrogenase, Chain A, domain 2"/>
    <property type="match status" value="1"/>
</dbReference>